<dbReference type="PROSITE" id="PS51257">
    <property type="entry name" value="PROKAR_LIPOPROTEIN"/>
    <property type="match status" value="1"/>
</dbReference>
<dbReference type="Pfam" id="PF07980">
    <property type="entry name" value="SusD_RagB"/>
    <property type="match status" value="1"/>
</dbReference>
<name>A0ABZ2YYK9_9BACT</name>
<dbReference type="RefSeq" id="WP_341838399.1">
    <property type="nucleotide sequence ID" value="NZ_CP149822.1"/>
</dbReference>
<proteinExistence type="inferred from homology"/>
<dbReference type="InterPro" id="IPR033985">
    <property type="entry name" value="SusD-like_N"/>
</dbReference>
<dbReference type="InterPro" id="IPR012944">
    <property type="entry name" value="SusD_RagB_dom"/>
</dbReference>
<dbReference type="InterPro" id="IPR011990">
    <property type="entry name" value="TPR-like_helical_dom_sf"/>
</dbReference>
<keyword evidence="5" id="KW-0998">Cell outer membrane</keyword>
<evidence type="ECO:0000256" key="3">
    <source>
        <dbReference type="ARBA" id="ARBA00022729"/>
    </source>
</evidence>
<evidence type="ECO:0000256" key="1">
    <source>
        <dbReference type="ARBA" id="ARBA00004442"/>
    </source>
</evidence>
<organism evidence="9 10">
    <name type="scientific">Chitinophaga pollutisoli</name>
    <dbReference type="NCBI Taxonomy" id="3133966"/>
    <lineage>
        <taxon>Bacteria</taxon>
        <taxon>Pseudomonadati</taxon>
        <taxon>Bacteroidota</taxon>
        <taxon>Chitinophagia</taxon>
        <taxon>Chitinophagales</taxon>
        <taxon>Chitinophagaceae</taxon>
        <taxon>Chitinophaga</taxon>
    </lineage>
</organism>
<evidence type="ECO:0000313" key="10">
    <source>
        <dbReference type="Proteomes" id="UP001485459"/>
    </source>
</evidence>
<dbReference type="Proteomes" id="UP001485459">
    <property type="component" value="Chromosome"/>
</dbReference>
<keyword evidence="3 6" id="KW-0732">Signal</keyword>
<dbReference type="EMBL" id="CP149822">
    <property type="protein sequence ID" value="WZN43594.1"/>
    <property type="molecule type" value="Genomic_DNA"/>
</dbReference>
<evidence type="ECO:0000259" key="8">
    <source>
        <dbReference type="Pfam" id="PF14322"/>
    </source>
</evidence>
<dbReference type="Pfam" id="PF14322">
    <property type="entry name" value="SusD-like_3"/>
    <property type="match status" value="1"/>
</dbReference>
<accession>A0ABZ2YYK9</accession>
<evidence type="ECO:0000313" key="9">
    <source>
        <dbReference type="EMBL" id="WZN43594.1"/>
    </source>
</evidence>
<protein>
    <submittedName>
        <fullName evidence="9">RagB/SusD family nutrient uptake outer membrane protein</fullName>
    </submittedName>
</protein>
<dbReference type="Gene3D" id="1.25.40.390">
    <property type="match status" value="1"/>
</dbReference>
<reference evidence="10" key="1">
    <citation type="submission" date="2024-03" db="EMBL/GenBank/DDBJ databases">
        <title>Chitinophaga horti sp. nov., isolated from garden soil.</title>
        <authorList>
            <person name="Lee D.S."/>
            <person name="Han D.M."/>
            <person name="Baek J.H."/>
            <person name="Choi D.G."/>
            <person name="Jeon J.H."/>
            <person name="Jeon C.O."/>
        </authorList>
    </citation>
    <scope>NUCLEOTIDE SEQUENCE [LARGE SCALE GENOMIC DNA]</scope>
    <source>
        <strain evidence="10">GPA1</strain>
    </source>
</reference>
<evidence type="ECO:0000259" key="7">
    <source>
        <dbReference type="Pfam" id="PF07980"/>
    </source>
</evidence>
<sequence length="582" mass="64119">MKRIHSIILVACATVLGSCGADFLEKNPQGELTQDQITSARGVEGMLTGAYGLVNGNVSGTWGNYSSAPSQWLFGEVGADNAHKGSNAGDQPNMNEVELHTVSNANDNTDIMWNRYYEGIARCNNTLKLLKVVQGGSGDKLSDTRAKEVEAEARFLRAHYYFFLRRVFAKIPYVDESMTPESALLVPNDKEVWPMIQADLQFAIDNLPPAWVNESDLGRASKVAAQAYMGKVLLYQNKHAEALPFFTTVIAARGALENMPFTDNFDVNRENGPETIFAAQHAINPDGSGDNANVGDMLGGFYGNAPVSCCGFYQPTFDLVNSFKVTPAGLPMLDGSYRTDPYLSDYGLNGAPKTRYRVDTMLAFDPRLDYTVGRRGVMYRDWDTMPGDSWIRDPAYAGPFVGVKHMVDASARGTQTVAGAPYITSLNVNIIRLADVYLMAAECYVEANDLDAALALVNHVRRRAAKLDGREMRIRESPTADPKNDIIARAAQYNVQPYASFANQDVARNAVRFERRLELALEGHRFYDLVRWGIAKQTIESYSAFEGGILSSFAGITFEAKDAILPIPQQQIDRSQGALKQN</sequence>
<dbReference type="SUPFAM" id="SSF48452">
    <property type="entry name" value="TPR-like"/>
    <property type="match status" value="1"/>
</dbReference>
<feature type="signal peptide" evidence="6">
    <location>
        <begin position="1"/>
        <end position="21"/>
    </location>
</feature>
<feature type="domain" description="RagB/SusD" evidence="7">
    <location>
        <begin position="273"/>
        <end position="582"/>
    </location>
</feature>
<comment type="subcellular location">
    <subcellularLocation>
        <location evidence="1">Cell outer membrane</location>
    </subcellularLocation>
</comment>
<feature type="chain" id="PRO_5045231295" evidence="6">
    <location>
        <begin position="22"/>
        <end position="582"/>
    </location>
</feature>
<feature type="domain" description="SusD-like N-terminal" evidence="8">
    <location>
        <begin position="22"/>
        <end position="234"/>
    </location>
</feature>
<evidence type="ECO:0000256" key="5">
    <source>
        <dbReference type="ARBA" id="ARBA00023237"/>
    </source>
</evidence>
<evidence type="ECO:0000256" key="4">
    <source>
        <dbReference type="ARBA" id="ARBA00023136"/>
    </source>
</evidence>
<evidence type="ECO:0000256" key="2">
    <source>
        <dbReference type="ARBA" id="ARBA00006275"/>
    </source>
</evidence>
<gene>
    <name evidence="9" type="ORF">WJU16_11205</name>
</gene>
<comment type="similarity">
    <text evidence="2">Belongs to the SusD family.</text>
</comment>
<keyword evidence="4" id="KW-0472">Membrane</keyword>
<evidence type="ECO:0000256" key="6">
    <source>
        <dbReference type="SAM" id="SignalP"/>
    </source>
</evidence>
<keyword evidence="10" id="KW-1185">Reference proteome</keyword>